<gene>
    <name evidence="2" type="ORF">BN948_04821</name>
</gene>
<reference evidence="3" key="2">
    <citation type="submission" date="2014-11" db="EMBL/GenBank/DDBJ databases">
        <title>Draft genome sequence of Hydrogenophaga intermedia S1.</title>
        <authorList>
            <person name="Gan H.M."/>
            <person name="Chew T.H."/>
            <person name="Stolz A."/>
        </authorList>
    </citation>
    <scope>NUCLEOTIDE SEQUENCE [LARGE SCALE GENOMIC DNA]</scope>
    <source>
        <strain evidence="3">S1</strain>
    </source>
</reference>
<feature type="transmembrane region" description="Helical" evidence="1">
    <location>
        <begin position="40"/>
        <end position="59"/>
    </location>
</feature>
<organism evidence="2 3">
    <name type="scientific">Hydrogenophaga intermedia</name>
    <dbReference type="NCBI Taxonomy" id="65786"/>
    <lineage>
        <taxon>Bacteria</taxon>
        <taxon>Pseudomonadati</taxon>
        <taxon>Pseudomonadota</taxon>
        <taxon>Betaproteobacteria</taxon>
        <taxon>Burkholderiales</taxon>
        <taxon>Comamonadaceae</taxon>
        <taxon>Hydrogenophaga</taxon>
    </lineage>
</organism>
<keyword evidence="1" id="KW-0472">Membrane</keyword>
<dbReference type="EMBL" id="CCAE010000079">
    <property type="protein sequence ID" value="CDN90377.1"/>
    <property type="molecule type" value="Genomic_DNA"/>
</dbReference>
<dbReference type="Proteomes" id="UP000028878">
    <property type="component" value="Unassembled WGS sequence"/>
</dbReference>
<evidence type="ECO:0000256" key="1">
    <source>
        <dbReference type="SAM" id="Phobius"/>
    </source>
</evidence>
<proteinExistence type="predicted"/>
<feature type="transmembrane region" description="Helical" evidence="1">
    <location>
        <begin position="6"/>
        <end position="28"/>
    </location>
</feature>
<feature type="transmembrane region" description="Helical" evidence="1">
    <location>
        <begin position="134"/>
        <end position="152"/>
    </location>
</feature>
<reference evidence="3" key="1">
    <citation type="submission" date="2014-02" db="EMBL/GenBank/DDBJ databases">
        <authorList>
            <person name="Gan H."/>
        </authorList>
    </citation>
    <scope>NUCLEOTIDE SEQUENCE [LARGE SCALE GENOMIC DNA]</scope>
    <source>
        <strain evidence="3">S1</strain>
    </source>
</reference>
<evidence type="ECO:0000313" key="2">
    <source>
        <dbReference type="EMBL" id="CDN90377.1"/>
    </source>
</evidence>
<feature type="transmembrane region" description="Helical" evidence="1">
    <location>
        <begin position="65"/>
        <end position="83"/>
    </location>
</feature>
<keyword evidence="1" id="KW-0812">Transmembrane</keyword>
<evidence type="ECO:0000313" key="3">
    <source>
        <dbReference type="Proteomes" id="UP000028878"/>
    </source>
</evidence>
<accession>A0A1L1PTW2</accession>
<protein>
    <submittedName>
        <fullName evidence="2">Putative membrane protein</fullName>
    </submittedName>
</protein>
<name>A0A1L1PTW2_HYDIT</name>
<dbReference type="AlphaFoldDB" id="A0A1L1PTW2"/>
<feature type="transmembrane region" description="Helical" evidence="1">
    <location>
        <begin position="95"/>
        <end position="114"/>
    </location>
</feature>
<keyword evidence="1" id="KW-1133">Transmembrane helix</keyword>
<dbReference type="RefSeq" id="WP_009518180.1">
    <property type="nucleotide sequence ID" value="NZ_CCAE010000079.1"/>
</dbReference>
<keyword evidence="3" id="KW-1185">Reference proteome</keyword>
<sequence>MASPLSPLGVVHTAISLVPIVAGLYSCVRHRAIEPATPSGKVYLVGLVLSVLTAFGLSSTGGFNPGHAVGIVALLAVIGGLLAPRLAFLGRLRPYAAAFGMSFSFFLLLVPGIAETLTRLPAAHPLADGPQSPWVRVALLSWVVIFLVGIVLQGRAIRLRRHGTTPHQADDTPPLAHRP</sequence>